<dbReference type="Pfam" id="PF00067">
    <property type="entry name" value="p450"/>
    <property type="match status" value="1"/>
</dbReference>
<dbReference type="InterPro" id="IPR036396">
    <property type="entry name" value="Cyt_P450_sf"/>
</dbReference>
<evidence type="ECO:0000313" key="4">
    <source>
        <dbReference type="Proteomes" id="UP001341840"/>
    </source>
</evidence>
<gene>
    <name evidence="3" type="ORF">PIB30_022673</name>
</gene>
<dbReference type="PRINTS" id="PR00385">
    <property type="entry name" value="P450"/>
</dbReference>
<dbReference type="PRINTS" id="PR00463">
    <property type="entry name" value="EP450I"/>
</dbReference>
<keyword evidence="2" id="KW-0560">Oxidoreductase</keyword>
<dbReference type="PANTHER" id="PTHR47950:SF30">
    <property type="entry name" value="CYTOCHROME P450 FAMILY PROTEIN"/>
    <property type="match status" value="1"/>
</dbReference>
<name>A0ABU6W7Q6_9FABA</name>
<evidence type="ECO:0000256" key="1">
    <source>
        <dbReference type="ARBA" id="ARBA00010617"/>
    </source>
</evidence>
<evidence type="ECO:0008006" key="5">
    <source>
        <dbReference type="Google" id="ProtNLM"/>
    </source>
</evidence>
<organism evidence="3 4">
    <name type="scientific">Stylosanthes scabra</name>
    <dbReference type="NCBI Taxonomy" id="79078"/>
    <lineage>
        <taxon>Eukaryota</taxon>
        <taxon>Viridiplantae</taxon>
        <taxon>Streptophyta</taxon>
        <taxon>Embryophyta</taxon>
        <taxon>Tracheophyta</taxon>
        <taxon>Spermatophyta</taxon>
        <taxon>Magnoliopsida</taxon>
        <taxon>eudicotyledons</taxon>
        <taxon>Gunneridae</taxon>
        <taxon>Pentapetalae</taxon>
        <taxon>rosids</taxon>
        <taxon>fabids</taxon>
        <taxon>Fabales</taxon>
        <taxon>Fabaceae</taxon>
        <taxon>Papilionoideae</taxon>
        <taxon>50 kb inversion clade</taxon>
        <taxon>dalbergioids sensu lato</taxon>
        <taxon>Dalbergieae</taxon>
        <taxon>Pterocarpus clade</taxon>
        <taxon>Stylosanthes</taxon>
    </lineage>
</organism>
<keyword evidence="2" id="KW-0479">Metal-binding</keyword>
<comment type="caution">
    <text evidence="3">The sequence shown here is derived from an EMBL/GenBank/DDBJ whole genome shotgun (WGS) entry which is preliminary data.</text>
</comment>
<dbReference type="InterPro" id="IPR001128">
    <property type="entry name" value="Cyt_P450"/>
</dbReference>
<evidence type="ECO:0000256" key="2">
    <source>
        <dbReference type="RuleBase" id="RU000461"/>
    </source>
</evidence>
<sequence>MDYYLTLILLIFSFLVSTLLFSFIIQKQHSKLLPPGPKPYPIIGNLLHLLLTNKNNSNSLESFINLSKTYGPIITLKLGTLTSIVISSPQIAKEALQKNDVALSNRTIPYTIFSTIEEHCCKKSIIFLPSSTKWRSFRRACATRIFSPQRLDSTQILRKRKVQDLLDFLHECCKKGEALDIGEAIFKTVLNSISNTFISMDLVDYYDNNEKFKVFKDIVFGFTEESSRPCLGDFFPLLGFLDSHGARARTKDRYAKLYAVIDGAIEERIRLRDSKPGYSQEFNDALDSLLDFVNGESSEFNRHDIVPLLMDLFVASIDTTSSTLEWAMAELMHSPTKLHKVKEELQQSLGKNGEVEESRISKLPYLNAIVKETLRLHPPAPLLVPRKASDDVELGGFTVPKNAQILFNVWSIGRDSHIWANPNSFEPERFLDSEIDFKGKHFELIPFGSGRRICPGLPLASRTLSFMLASLLYHFNWKIANEMNPEDIEMSFSYGLTLHKAQPLFLVPMKV</sequence>
<keyword evidence="2" id="KW-0349">Heme</keyword>
<dbReference type="PROSITE" id="PS00086">
    <property type="entry name" value="CYTOCHROME_P450"/>
    <property type="match status" value="1"/>
</dbReference>
<dbReference type="InterPro" id="IPR002401">
    <property type="entry name" value="Cyt_P450_E_grp-I"/>
</dbReference>
<comment type="similarity">
    <text evidence="1 2">Belongs to the cytochrome P450 family.</text>
</comment>
<dbReference type="InterPro" id="IPR017972">
    <property type="entry name" value="Cyt_P450_CS"/>
</dbReference>
<keyword evidence="2" id="KW-0503">Monooxygenase</keyword>
<dbReference type="PANTHER" id="PTHR47950">
    <property type="entry name" value="CYTOCHROME P450, FAMILY 76, SUBFAMILY C, POLYPEPTIDE 5-RELATED"/>
    <property type="match status" value="1"/>
</dbReference>
<dbReference type="CDD" id="cd11073">
    <property type="entry name" value="CYP76-like"/>
    <property type="match status" value="1"/>
</dbReference>
<dbReference type="SUPFAM" id="SSF48264">
    <property type="entry name" value="Cytochrome P450"/>
    <property type="match status" value="1"/>
</dbReference>
<dbReference type="Proteomes" id="UP001341840">
    <property type="component" value="Unassembled WGS sequence"/>
</dbReference>
<keyword evidence="2" id="KW-0408">Iron</keyword>
<proteinExistence type="inferred from homology"/>
<dbReference type="Gene3D" id="1.10.630.10">
    <property type="entry name" value="Cytochrome P450"/>
    <property type="match status" value="1"/>
</dbReference>
<evidence type="ECO:0000313" key="3">
    <source>
        <dbReference type="EMBL" id="MED6181787.1"/>
    </source>
</evidence>
<keyword evidence="4" id="KW-1185">Reference proteome</keyword>
<accession>A0ABU6W7Q6</accession>
<reference evidence="3 4" key="1">
    <citation type="journal article" date="2023" name="Plants (Basel)">
        <title>Bridging the Gap: Combining Genomics and Transcriptomics Approaches to Understand Stylosanthes scabra, an Orphan Legume from the Brazilian Caatinga.</title>
        <authorList>
            <person name="Ferreira-Neto J.R.C."/>
            <person name="da Silva M.D."/>
            <person name="Binneck E."/>
            <person name="de Melo N.F."/>
            <person name="da Silva R.H."/>
            <person name="de Melo A.L.T.M."/>
            <person name="Pandolfi V."/>
            <person name="Bustamante F.O."/>
            <person name="Brasileiro-Vidal A.C."/>
            <person name="Benko-Iseppon A.M."/>
        </authorList>
    </citation>
    <scope>NUCLEOTIDE SEQUENCE [LARGE SCALE GENOMIC DNA]</scope>
    <source>
        <tissue evidence="3">Leaves</tissue>
    </source>
</reference>
<protein>
    <recommendedName>
        <fullName evidence="5">Cytochrome P450</fullName>
    </recommendedName>
</protein>
<dbReference type="EMBL" id="JASCZI010181320">
    <property type="protein sequence ID" value="MED6181787.1"/>
    <property type="molecule type" value="Genomic_DNA"/>
</dbReference>